<dbReference type="InterPro" id="IPR007015">
    <property type="entry name" value="DNA_pol_V/MYBBP1A"/>
</dbReference>
<dbReference type="OrthoDB" id="342531at2759"/>
<feature type="compositionally biased region" description="Polar residues" evidence="3">
    <location>
        <begin position="20"/>
        <end position="35"/>
    </location>
</feature>
<evidence type="ECO:0000313" key="5">
    <source>
        <dbReference type="Proteomes" id="UP000886885"/>
    </source>
</evidence>
<keyword evidence="2" id="KW-0539">Nucleus</keyword>
<dbReference type="PANTHER" id="PTHR13213">
    <property type="entry name" value="MYB-BINDING PROTEIN 1A FAMILY MEMBER"/>
    <property type="match status" value="1"/>
</dbReference>
<reference evidence="4" key="1">
    <citation type="journal article" date="2020" name="bioRxiv">
        <title>Hybrid origin of Populus tomentosa Carr. identified through genome sequencing and phylogenomic analysis.</title>
        <authorList>
            <person name="An X."/>
            <person name="Gao K."/>
            <person name="Chen Z."/>
            <person name="Li J."/>
            <person name="Yang X."/>
            <person name="Yang X."/>
            <person name="Zhou J."/>
            <person name="Guo T."/>
            <person name="Zhao T."/>
            <person name="Huang S."/>
            <person name="Miao D."/>
            <person name="Khan W.U."/>
            <person name="Rao P."/>
            <person name="Ye M."/>
            <person name="Lei B."/>
            <person name="Liao W."/>
            <person name="Wang J."/>
            <person name="Ji L."/>
            <person name="Li Y."/>
            <person name="Guo B."/>
            <person name="Mustafa N.S."/>
            <person name="Li S."/>
            <person name="Yun Q."/>
            <person name="Keller S.R."/>
            <person name="Mao J."/>
            <person name="Zhang R."/>
            <person name="Strauss S.H."/>
        </authorList>
    </citation>
    <scope>NUCLEOTIDE SEQUENCE</scope>
    <source>
        <strain evidence="4">GM15</strain>
        <tissue evidence="4">Leaf</tissue>
    </source>
</reference>
<evidence type="ECO:0000256" key="3">
    <source>
        <dbReference type="SAM" id="MobiDB-lite"/>
    </source>
</evidence>
<name>A0A8X8CQB2_POPTO</name>
<keyword evidence="5" id="KW-1185">Reference proteome</keyword>
<feature type="region of interest" description="Disordered" evidence="3">
    <location>
        <begin position="1"/>
        <end position="120"/>
    </location>
</feature>
<proteinExistence type="predicted"/>
<comment type="subcellular location">
    <subcellularLocation>
        <location evidence="1">Nucleus</location>
    </subcellularLocation>
</comment>
<evidence type="ECO:0000313" key="4">
    <source>
        <dbReference type="EMBL" id="KAG6762534.1"/>
    </source>
</evidence>
<dbReference type="PANTHER" id="PTHR13213:SF2">
    <property type="entry name" value="MYB-BINDING PROTEIN 1A"/>
    <property type="match status" value="1"/>
</dbReference>
<dbReference type="GO" id="GO:0003677">
    <property type="term" value="F:DNA binding"/>
    <property type="evidence" value="ECO:0007669"/>
    <property type="project" value="InterPro"/>
</dbReference>
<comment type="caution">
    <text evidence="4">The sequence shown here is derived from an EMBL/GenBank/DDBJ whole genome shotgun (WGS) entry which is preliminary data.</text>
</comment>
<gene>
    <name evidence="4" type="ORF">POTOM_033042</name>
</gene>
<evidence type="ECO:0000256" key="2">
    <source>
        <dbReference type="ARBA" id="ARBA00023242"/>
    </source>
</evidence>
<dbReference type="GO" id="GO:0006355">
    <property type="term" value="P:regulation of DNA-templated transcription"/>
    <property type="evidence" value="ECO:0007669"/>
    <property type="project" value="InterPro"/>
</dbReference>
<evidence type="ECO:0000256" key="1">
    <source>
        <dbReference type="ARBA" id="ARBA00004123"/>
    </source>
</evidence>
<dbReference type="Pfam" id="PF04931">
    <property type="entry name" value="DNA_pol_phi"/>
    <property type="match status" value="3"/>
</dbReference>
<feature type="compositionally biased region" description="Basic and acidic residues" evidence="3">
    <location>
        <begin position="50"/>
        <end position="61"/>
    </location>
</feature>
<dbReference type="GO" id="GO:0005730">
    <property type="term" value="C:nucleolus"/>
    <property type="evidence" value="ECO:0007669"/>
    <property type="project" value="InterPro"/>
</dbReference>
<feature type="region of interest" description="Disordered" evidence="3">
    <location>
        <begin position="603"/>
        <end position="633"/>
    </location>
</feature>
<dbReference type="EMBL" id="JAAWWB010000017">
    <property type="protein sequence ID" value="KAG6762534.1"/>
    <property type="molecule type" value="Genomic_DNA"/>
</dbReference>
<accession>A0A8X8CQB2</accession>
<organism evidence="4 5">
    <name type="scientific">Populus tomentosa</name>
    <name type="common">Chinese white poplar</name>
    <dbReference type="NCBI Taxonomy" id="118781"/>
    <lineage>
        <taxon>Eukaryota</taxon>
        <taxon>Viridiplantae</taxon>
        <taxon>Streptophyta</taxon>
        <taxon>Embryophyta</taxon>
        <taxon>Tracheophyta</taxon>
        <taxon>Spermatophyta</taxon>
        <taxon>Magnoliopsida</taxon>
        <taxon>eudicotyledons</taxon>
        <taxon>Gunneridae</taxon>
        <taxon>Pentapetalae</taxon>
        <taxon>rosids</taxon>
        <taxon>fabids</taxon>
        <taxon>Malpighiales</taxon>
        <taxon>Salicaceae</taxon>
        <taxon>Saliceae</taxon>
        <taxon>Populus</taxon>
    </lineage>
</organism>
<feature type="compositionally biased region" description="Basic and acidic residues" evidence="3">
    <location>
        <begin position="85"/>
        <end position="117"/>
    </location>
</feature>
<protein>
    <submittedName>
        <fullName evidence="4">Uncharacterized protein</fullName>
    </submittedName>
</protein>
<sequence>MGSKKRSPNSVAEVEDLDNTDTNIENASLEDTNNENASSNSSRKKMKKDKNKESKAPDVDASKAGLSNIPSSMKPMERRKKRKALDKERLHAASESKEVKTKKMDVDSKVTESKEHMGASSTGTLPKFHIGVFKDLASVDVSVREGAVERLVTELQEVQKAYEVTENKEVVEGGLKLEAEKDDGLNDCAPSVRYAVRRLVRGASSSREGIISCWTLCENSLFGHLDLTQGFALGLTVLVDTIPSVKVDSVLKLIVDLLEVSSSMKGQDIRDCLLGRLFAYGALALSRRLTEEWISDHNTLIIKEFTNVLISLAAKKRYLQEPAVAIILQLVEKLPTEAVTNHILEAPRLREWFEGGIDAGNPDALLLALRIREKISIDSEMFGKFLPRPFSPSGLFVPGHLSYIINCLKESTFCQPRVHGVWPVLVNILLPDIVMQAEDVVSASNSLKKHKKSRKSSSSEEEIARSVRCFCEVIIEGSLLLSSHDRKHLAFDILLLLLPRLPASFIPYVLSHKIVQCMVDVLSTKDSWLYKVVQHFLKELSDWVGNDDVRRVAVIVALQRHSNARFDGITKTKTVKALVTEFKTESGCMLFIQNLMNMFVDEGNASEEPSDQSQTTDDNSEMGSVEDKDSNGAMENSDFLKTWVVESLPIILKHLKLEPEAKFRVQKEILKFLAVQGLFSASLGSEVTSFELQEKFKWPKAPTSSAICRMCIEQIQSLLANAQKIEGLRSLSSGLDHSDLGSYFMRFLSTLRNIPSVSLFRSLSDDDEKAFEKLQEMESRLSREVSFVFLLSATLIILTFEYGHQIGSDYRVGMHAESSNNRYDACRDYTLKLNDWWEPLDMNQIRLFLPVEKNCVIGAEANKLHAMRFLLIQLLLQALLRPGEFSEAASELVICCKKAFAASDLLDSGEEELDNDADPKLMDVLVDTFLSLLPQSSAPLRSAIEQVFKYFCNDVTNDGLLRMLLAEVEEAGKELSDDSDGGMDDDAMFRMDAYLAQIFKDRKNQAGGETTQSQLVLFKLRVLSLLEVYLHENPAEPEVLMVYLNLARAFANPQTAEISEQLGQRIWGILQKKILKAKDFPRGDAVQLPTLKSLLEKNLKLASKPLKKKKSAGNLSKKKQLAMSKRHKMIVSLAQDSTFWILKIIGARNFPECELQGVIDIFKGELARYFESKTSQIKSDFLTEIFRRRPWIGHHLFGFLLEKCSRAKLEFRRVEALDLVIEILKSMVSSGNDESNRNASKKVLKNHLQKLSHLIKELATNMPEKPSRRAEARKFCGKVFRYVSTYDLTKSFLKYLAPEAEAACESQLGELYLNFKKIER</sequence>
<dbReference type="Proteomes" id="UP000886885">
    <property type="component" value="Chromosome 9A"/>
</dbReference>